<proteinExistence type="predicted"/>
<protein>
    <recommendedName>
        <fullName evidence="4">Peptidase S74 domain-containing protein</fullName>
    </recommendedName>
</protein>
<comment type="caution">
    <text evidence="2">The sequence shown here is derived from an EMBL/GenBank/DDBJ whole genome shotgun (WGS) entry which is preliminary data.</text>
</comment>
<accession>A0ABS7GHV2</accession>
<dbReference type="EMBL" id="JAICCF010000004">
    <property type="protein sequence ID" value="MBW8687267.1"/>
    <property type="molecule type" value="Genomic_DNA"/>
</dbReference>
<gene>
    <name evidence="2" type="ORF">K1Y79_23215</name>
</gene>
<organism evidence="2 3">
    <name type="scientific">Chitinophaga rhizophila</name>
    <dbReference type="NCBI Taxonomy" id="2866212"/>
    <lineage>
        <taxon>Bacteria</taxon>
        <taxon>Pseudomonadati</taxon>
        <taxon>Bacteroidota</taxon>
        <taxon>Chitinophagia</taxon>
        <taxon>Chitinophagales</taxon>
        <taxon>Chitinophagaceae</taxon>
        <taxon>Chitinophaga</taxon>
    </lineage>
</organism>
<sequence length="384" mass="40944">MKTRVMLTALTLSAGLSYGQNTFPASGNVGINTSTPTFNLDVNGTFNANYISVGKSLRFIPGYTTIERGGYNTTLPGYRTGRKLHIDEQFETGTNNITVYNNSANGAVTHSRITQANLPNGSGYCIEVSHTGAASPGLGGFQQPIAFASNKTFVQVFRAKLPIGYSFQHGSNSVGTGGNRVWLTNNEGTGRWEDYAVEIACGSSGTFSNGGYIYVSGTAATAENPLIWQLATCSSYDMSDYSEATILNQQAADQPGNLRITGNGFLGGNVGIGTSDTKGYKLAVNGDAVFTKAVVKLFGNWPDYVFGSDYQLPSLAELQAYIQKERHLPHIPAASEVAASGINLGETQKALVKTLEEQALYILQLNAEIEVLKKAVAELKAARP</sequence>
<keyword evidence="1" id="KW-0732">Signal</keyword>
<keyword evidence="3" id="KW-1185">Reference proteome</keyword>
<reference evidence="2 3" key="1">
    <citation type="submission" date="2021-08" db="EMBL/GenBank/DDBJ databases">
        <title>The genome sequence of Chitinophaga sp. B61.</title>
        <authorList>
            <person name="Zhang X."/>
        </authorList>
    </citation>
    <scope>NUCLEOTIDE SEQUENCE [LARGE SCALE GENOMIC DNA]</scope>
    <source>
        <strain evidence="2 3">B61</strain>
    </source>
</reference>
<feature type="chain" id="PRO_5045364904" description="Peptidase S74 domain-containing protein" evidence="1">
    <location>
        <begin position="20"/>
        <end position="384"/>
    </location>
</feature>
<evidence type="ECO:0000256" key="1">
    <source>
        <dbReference type="SAM" id="SignalP"/>
    </source>
</evidence>
<evidence type="ECO:0000313" key="3">
    <source>
        <dbReference type="Proteomes" id="UP000812961"/>
    </source>
</evidence>
<dbReference type="RefSeq" id="WP_220252587.1">
    <property type="nucleotide sequence ID" value="NZ_JAICCF010000004.1"/>
</dbReference>
<feature type="signal peptide" evidence="1">
    <location>
        <begin position="1"/>
        <end position="19"/>
    </location>
</feature>
<dbReference type="Proteomes" id="UP000812961">
    <property type="component" value="Unassembled WGS sequence"/>
</dbReference>
<name>A0ABS7GHV2_9BACT</name>
<evidence type="ECO:0008006" key="4">
    <source>
        <dbReference type="Google" id="ProtNLM"/>
    </source>
</evidence>
<evidence type="ECO:0000313" key="2">
    <source>
        <dbReference type="EMBL" id="MBW8687267.1"/>
    </source>
</evidence>